<dbReference type="PRINTS" id="PR00344">
    <property type="entry name" value="BCTRLSENSOR"/>
</dbReference>
<keyword evidence="3" id="KW-0597">Phosphoprotein</keyword>
<dbReference type="InterPro" id="IPR004358">
    <property type="entry name" value="Sig_transdc_His_kin-like_C"/>
</dbReference>
<dbReference type="PANTHER" id="PTHR44936">
    <property type="entry name" value="SENSOR PROTEIN CREC"/>
    <property type="match status" value="1"/>
</dbReference>
<keyword evidence="10" id="KW-1185">Reference proteome</keyword>
<dbReference type="Pfam" id="PF02518">
    <property type="entry name" value="HATPase_c"/>
    <property type="match status" value="1"/>
</dbReference>
<keyword evidence="7" id="KW-0812">Transmembrane</keyword>
<dbReference type="GO" id="GO:0004673">
    <property type="term" value="F:protein histidine kinase activity"/>
    <property type="evidence" value="ECO:0007669"/>
    <property type="project" value="UniProtKB-EC"/>
</dbReference>
<dbReference type="SUPFAM" id="SSF55874">
    <property type="entry name" value="ATPase domain of HSP90 chaperone/DNA topoisomerase II/histidine kinase"/>
    <property type="match status" value="1"/>
</dbReference>
<evidence type="ECO:0000256" key="4">
    <source>
        <dbReference type="ARBA" id="ARBA00022679"/>
    </source>
</evidence>
<evidence type="ECO:0000313" key="10">
    <source>
        <dbReference type="Proteomes" id="UP000582231"/>
    </source>
</evidence>
<comment type="catalytic activity">
    <reaction evidence="1">
        <text>ATP + protein L-histidine = ADP + protein N-phospho-L-histidine.</text>
        <dbReference type="EC" id="2.7.13.3"/>
    </reaction>
</comment>
<feature type="transmembrane region" description="Helical" evidence="7">
    <location>
        <begin position="60"/>
        <end position="84"/>
    </location>
</feature>
<evidence type="ECO:0000256" key="5">
    <source>
        <dbReference type="ARBA" id="ARBA00022777"/>
    </source>
</evidence>
<evidence type="ECO:0000313" key="9">
    <source>
        <dbReference type="EMBL" id="NYD33097.1"/>
    </source>
</evidence>
<evidence type="ECO:0000256" key="6">
    <source>
        <dbReference type="ARBA" id="ARBA00023012"/>
    </source>
</evidence>
<dbReference type="InterPro" id="IPR050980">
    <property type="entry name" value="2C_sensor_his_kinase"/>
</dbReference>
<dbReference type="RefSeq" id="WP_179729191.1">
    <property type="nucleotide sequence ID" value="NZ_BAABEF010000001.1"/>
</dbReference>
<dbReference type="EC" id="2.7.13.3" evidence="2"/>
<keyword evidence="4" id="KW-0808">Transferase</keyword>
<evidence type="ECO:0000256" key="2">
    <source>
        <dbReference type="ARBA" id="ARBA00012438"/>
    </source>
</evidence>
<keyword evidence="6" id="KW-0902">Two-component regulatory system</keyword>
<proteinExistence type="predicted"/>
<dbReference type="InterPro" id="IPR003594">
    <property type="entry name" value="HATPase_dom"/>
</dbReference>
<dbReference type="Proteomes" id="UP000582231">
    <property type="component" value="Unassembled WGS sequence"/>
</dbReference>
<feature type="transmembrane region" description="Helical" evidence="7">
    <location>
        <begin position="222"/>
        <end position="239"/>
    </location>
</feature>
<feature type="transmembrane region" description="Helical" evidence="7">
    <location>
        <begin position="32"/>
        <end position="53"/>
    </location>
</feature>
<feature type="transmembrane region" description="Helical" evidence="7">
    <location>
        <begin position="155"/>
        <end position="176"/>
    </location>
</feature>
<keyword evidence="7" id="KW-0472">Membrane</keyword>
<dbReference type="AlphaFoldDB" id="A0A852RI42"/>
<organism evidence="9 10">
    <name type="scientific">Nocardioides kongjuensis</name>
    <dbReference type="NCBI Taxonomy" id="349522"/>
    <lineage>
        <taxon>Bacteria</taxon>
        <taxon>Bacillati</taxon>
        <taxon>Actinomycetota</taxon>
        <taxon>Actinomycetes</taxon>
        <taxon>Propionibacteriales</taxon>
        <taxon>Nocardioidaceae</taxon>
        <taxon>Nocardioides</taxon>
    </lineage>
</organism>
<protein>
    <recommendedName>
        <fullName evidence="2">histidine kinase</fullName>
        <ecNumber evidence="2">2.7.13.3</ecNumber>
    </recommendedName>
</protein>
<dbReference type="SMART" id="SM00387">
    <property type="entry name" value="HATPase_c"/>
    <property type="match status" value="1"/>
</dbReference>
<evidence type="ECO:0000256" key="7">
    <source>
        <dbReference type="SAM" id="Phobius"/>
    </source>
</evidence>
<evidence type="ECO:0000256" key="3">
    <source>
        <dbReference type="ARBA" id="ARBA00022553"/>
    </source>
</evidence>
<dbReference type="InterPro" id="IPR036890">
    <property type="entry name" value="HATPase_C_sf"/>
</dbReference>
<reference evidence="9 10" key="1">
    <citation type="submission" date="2020-07" db="EMBL/GenBank/DDBJ databases">
        <title>Sequencing the genomes of 1000 actinobacteria strains.</title>
        <authorList>
            <person name="Klenk H.-P."/>
        </authorList>
    </citation>
    <scope>NUCLEOTIDE SEQUENCE [LARGE SCALE GENOMIC DNA]</scope>
    <source>
        <strain evidence="9 10">DSM 19082</strain>
    </source>
</reference>
<feature type="transmembrane region" description="Helical" evidence="7">
    <location>
        <begin position="196"/>
        <end position="215"/>
    </location>
</feature>
<feature type="transmembrane region" description="Helical" evidence="7">
    <location>
        <begin position="124"/>
        <end position="143"/>
    </location>
</feature>
<dbReference type="GO" id="GO:0000160">
    <property type="term" value="P:phosphorelay signal transduction system"/>
    <property type="evidence" value="ECO:0007669"/>
    <property type="project" value="UniProtKB-KW"/>
</dbReference>
<evidence type="ECO:0000256" key="1">
    <source>
        <dbReference type="ARBA" id="ARBA00000085"/>
    </source>
</evidence>
<sequence length="502" mass="52495">MTAQLGGRRAGRLLGSSVRRLIGRGGTTHPSWWWSAALAGLLLYPYLVVALIGDPEGDRVVLAGHAVMLLADLMLLGAGIAMAVDARLMYDALRGSMAVAAAIVALQDAPLEVLGMIDRALSPLSFRLTNGHLFTVLVVLVVIHRGRKAAVPGRHLILTGVLLGLTSATITLVGYRLVQESIHDSGVLGTGDPVDFAIMAMIGLAMAIVGFQLATSSLPGWAAARIGVGMLAIFAARLYSTLTDAMMPTPAAVVGVALFSALIATTASSLLRIALEQMDARVARYAHLAAEAEAEVKQDREVAHEVRSAAAGLAAGARLLASGQIPPGPRRTALEKMVDIEAARLRRTVASKQGPMTTVDVDTVVSPFVVAQAALGHHVTWTPGGHRVHARHDGLAEALSTLIKNAADHAGGRGTTVTSRLVGEQVEILVSDAGPGLDPAVRERLFSWGSRGRASGGQGIGLHRARRLLLEQGGTLELGEAPEDGGTTFVIRLPRARLPQEG</sequence>
<dbReference type="Gene3D" id="3.30.565.10">
    <property type="entry name" value="Histidine kinase-like ATPase, C-terminal domain"/>
    <property type="match status" value="1"/>
</dbReference>
<evidence type="ECO:0000259" key="8">
    <source>
        <dbReference type="PROSITE" id="PS50109"/>
    </source>
</evidence>
<comment type="caution">
    <text evidence="9">The sequence shown here is derived from an EMBL/GenBank/DDBJ whole genome shotgun (WGS) entry which is preliminary data.</text>
</comment>
<accession>A0A852RI42</accession>
<dbReference type="EMBL" id="JACCBF010000001">
    <property type="protein sequence ID" value="NYD33097.1"/>
    <property type="molecule type" value="Genomic_DNA"/>
</dbReference>
<gene>
    <name evidence="9" type="ORF">BJ958_004643</name>
</gene>
<name>A0A852RI42_9ACTN</name>
<keyword evidence="5 9" id="KW-0418">Kinase</keyword>
<dbReference type="PANTHER" id="PTHR44936:SF9">
    <property type="entry name" value="SENSOR PROTEIN CREC"/>
    <property type="match status" value="1"/>
</dbReference>
<feature type="transmembrane region" description="Helical" evidence="7">
    <location>
        <begin position="251"/>
        <end position="275"/>
    </location>
</feature>
<dbReference type="PROSITE" id="PS50109">
    <property type="entry name" value="HIS_KIN"/>
    <property type="match status" value="1"/>
</dbReference>
<keyword evidence="7" id="KW-1133">Transmembrane helix</keyword>
<dbReference type="InterPro" id="IPR005467">
    <property type="entry name" value="His_kinase_dom"/>
</dbReference>
<feature type="domain" description="Histidine kinase" evidence="8">
    <location>
        <begin position="301"/>
        <end position="497"/>
    </location>
</feature>